<proteinExistence type="predicted"/>
<dbReference type="EMBL" id="CM000881">
    <property type="protein sequence ID" value="KQK11627.1"/>
    <property type="molecule type" value="Genomic_DNA"/>
</dbReference>
<dbReference type="InterPro" id="IPR005174">
    <property type="entry name" value="KIB1-4_b-propeller"/>
</dbReference>
<evidence type="ECO:0000259" key="1">
    <source>
        <dbReference type="Pfam" id="PF03478"/>
    </source>
</evidence>
<reference evidence="2 3" key="1">
    <citation type="journal article" date="2010" name="Nature">
        <title>Genome sequencing and analysis of the model grass Brachypodium distachyon.</title>
        <authorList>
            <consortium name="International Brachypodium Initiative"/>
        </authorList>
    </citation>
    <scope>NUCLEOTIDE SEQUENCE [LARGE SCALE GENOMIC DNA]</scope>
    <source>
        <strain evidence="2 3">Bd21</strain>
    </source>
</reference>
<dbReference type="Proteomes" id="UP000008810">
    <property type="component" value="Chromosome 2"/>
</dbReference>
<protein>
    <recommendedName>
        <fullName evidence="1">KIB1-4 beta-propeller domain-containing protein</fullName>
    </recommendedName>
</protein>
<accession>A0A0Q3J0Z7</accession>
<evidence type="ECO:0000313" key="2">
    <source>
        <dbReference type="EMBL" id="KQK11627.1"/>
    </source>
</evidence>
<feature type="domain" description="KIB1-4 beta-propeller" evidence="1">
    <location>
        <begin position="89"/>
        <end position="346"/>
    </location>
</feature>
<dbReference type="FunCoup" id="A0A0Q3J0Z7">
    <property type="interactions" value="489"/>
</dbReference>
<organism evidence="2">
    <name type="scientific">Brachypodium distachyon</name>
    <name type="common">Purple false brome</name>
    <name type="synonym">Trachynia distachya</name>
    <dbReference type="NCBI Taxonomy" id="15368"/>
    <lineage>
        <taxon>Eukaryota</taxon>
        <taxon>Viridiplantae</taxon>
        <taxon>Streptophyta</taxon>
        <taxon>Embryophyta</taxon>
        <taxon>Tracheophyta</taxon>
        <taxon>Spermatophyta</taxon>
        <taxon>Magnoliopsida</taxon>
        <taxon>Liliopsida</taxon>
        <taxon>Poales</taxon>
        <taxon>Poaceae</taxon>
        <taxon>BOP clade</taxon>
        <taxon>Pooideae</taxon>
        <taxon>Stipodae</taxon>
        <taxon>Brachypodieae</taxon>
        <taxon>Brachypodium</taxon>
    </lineage>
</organism>
<dbReference type="Pfam" id="PF03478">
    <property type="entry name" value="Beta-prop_KIB1-4"/>
    <property type="match status" value="1"/>
</dbReference>
<dbReference type="Gramene" id="KQK11627">
    <property type="protein sequence ID" value="KQK11627"/>
    <property type="gene ID" value="BRADI_2g61292v3"/>
</dbReference>
<gene>
    <name evidence="2" type="ORF">BRADI_2g61292v3</name>
</gene>
<dbReference type="PANTHER" id="PTHR33165">
    <property type="entry name" value="F-BOX DOMAIN CONTAINING PROTEIN-LIKE-RELATED"/>
    <property type="match status" value="1"/>
</dbReference>
<dbReference type="InParanoid" id="A0A0Q3J0Z7"/>
<reference evidence="2" key="2">
    <citation type="submission" date="2017-06" db="EMBL/GenBank/DDBJ databases">
        <title>WGS assembly of Brachypodium distachyon.</title>
        <authorList>
            <consortium name="The International Brachypodium Initiative"/>
            <person name="Lucas S."/>
            <person name="Harmon-Smith M."/>
            <person name="Lail K."/>
            <person name="Tice H."/>
            <person name="Grimwood J."/>
            <person name="Bruce D."/>
            <person name="Barry K."/>
            <person name="Shu S."/>
            <person name="Lindquist E."/>
            <person name="Wang M."/>
            <person name="Pitluck S."/>
            <person name="Vogel J.P."/>
            <person name="Garvin D.F."/>
            <person name="Mockler T.C."/>
            <person name="Schmutz J."/>
            <person name="Rokhsar D."/>
            <person name="Bevan M.W."/>
        </authorList>
    </citation>
    <scope>NUCLEOTIDE SEQUENCE</scope>
    <source>
        <strain evidence="2">Bd21</strain>
    </source>
</reference>
<keyword evidence="4" id="KW-1185">Reference proteome</keyword>
<dbReference type="PANTHER" id="PTHR33165:SF62">
    <property type="entry name" value="DUF295 DOMAIN-CONTAINING PROTEIN"/>
    <property type="match status" value="1"/>
</dbReference>
<evidence type="ECO:0000313" key="3">
    <source>
        <dbReference type="EnsemblPlants" id="KQK11627"/>
    </source>
</evidence>
<name>A0A0Q3J0Z7_BRADI</name>
<dbReference type="OrthoDB" id="689185at2759"/>
<reference evidence="3" key="3">
    <citation type="submission" date="2018-08" db="UniProtKB">
        <authorList>
            <consortium name="EnsemblPlants"/>
        </authorList>
    </citation>
    <scope>IDENTIFICATION</scope>
    <source>
        <strain evidence="3">cv. Bd21</strain>
    </source>
</reference>
<sequence>MARTQHRPTNRRQRRRTAAKSALLPYDVLRKIGESFLETSDLDYYYNFRAAAPHWRRATCKPTADGTDTRFMPRDWILLTRDDDGFVTFVNVSTGRFLRKRLPCLRDYFFVGAATGSGFLVVGERAWPYQTRVINPFTGTMVEFRAPIPLKRVDAVVVTFSPMMVFISDENERYVQWADENSESFREREICPRWPLCCVSMTLFAGEVHVTTGHGVIASSRTEAAAGTEEEGGGARVVDQQQQRSAQTVRMDTILGPTLVEGHSYDNYYLVESEGELLLVHGQFYAGPVVYKVDVLNKVLVPVRSIGGRALFLSDSQCFSIDASKFHTVEAGTIYYASPAWLRAYDYESLEERDSGPVLDLATDFTLKCCGRPFTFPELLTSYFTAFPELTELEMKVYDGEYYYDYGDEADQDDE</sequence>
<dbReference type="EnsemblPlants" id="KQK11627">
    <property type="protein sequence ID" value="KQK11627"/>
    <property type="gene ID" value="BRADI_2g61292v3"/>
</dbReference>
<evidence type="ECO:0000313" key="4">
    <source>
        <dbReference type="Proteomes" id="UP000008810"/>
    </source>
</evidence>
<dbReference type="AlphaFoldDB" id="A0A0Q3J0Z7"/>